<dbReference type="InterPro" id="IPR025686">
    <property type="entry name" value="Glucos_trans_II"/>
</dbReference>
<proteinExistence type="predicted"/>
<keyword evidence="1" id="KW-0812">Transmembrane</keyword>
<evidence type="ECO:0000256" key="1">
    <source>
        <dbReference type="SAM" id="Phobius"/>
    </source>
</evidence>
<dbReference type="EMBL" id="CBWP010000071">
    <property type="protein sequence ID" value="CDL40261.1"/>
    <property type="molecule type" value="Genomic_DNA"/>
</dbReference>
<dbReference type="Proteomes" id="UP000019194">
    <property type="component" value="Unassembled WGS sequence"/>
</dbReference>
<comment type="caution">
    <text evidence="2">The sequence shown here is derived from an EMBL/GenBank/DDBJ whole genome shotgun (WGS) entry which is preliminary data.</text>
</comment>
<feature type="transmembrane region" description="Helical" evidence="1">
    <location>
        <begin position="71"/>
        <end position="91"/>
    </location>
</feature>
<dbReference type="AlphaFoldDB" id="A0A7G2IVH4"/>
<organism evidence="2 3">
    <name type="scientific">Citrobacter freundii</name>
    <dbReference type="NCBI Taxonomy" id="546"/>
    <lineage>
        <taxon>Bacteria</taxon>
        <taxon>Pseudomonadati</taxon>
        <taxon>Pseudomonadota</taxon>
        <taxon>Gammaproteobacteria</taxon>
        <taxon>Enterobacterales</taxon>
        <taxon>Enterobacteriaceae</taxon>
        <taxon>Citrobacter</taxon>
        <taxon>Citrobacter freundii complex</taxon>
    </lineage>
</organism>
<evidence type="ECO:0000313" key="2">
    <source>
        <dbReference type="EMBL" id="CDL40261.1"/>
    </source>
</evidence>
<reference evidence="2 3" key="1">
    <citation type="submission" date="2013-10" db="EMBL/GenBank/DDBJ databases">
        <title>Antibiotic resistance diversity of beta-lactamase producers in the General Hospital Vienna.</title>
        <authorList>
            <person name="Barisic I."/>
            <person name="Mitteregger D."/>
            <person name="Hirschl A.M."/>
            <person name="Noehammer C."/>
            <person name="Wiesinger-Mayr H."/>
        </authorList>
    </citation>
    <scope>NUCLEOTIDE SEQUENCE [LARGE SCALE GENOMIC DNA]</scope>
    <source>
        <strain evidence="2 3">ISC11</strain>
    </source>
</reference>
<sequence>MFKSLDFDYKIFNAFLVLGVIFVLPIIIADYYYIDDLGRSIVGYSGWSSDGRPVADMVMESLGFGLPLTDISPIPLILSIATLSLSCTLLAKSAGFKSRAAAVISLFPIIANPFFLSNLSYKFDSLTMSLAVLFSCIPFTFRCMKAFPKVVLTTACIVISLCLYQAASNAFVILAVSFFILESYKNKGCIQSLILNAVSFAMAYAIYLKLIVPHYVVGEYSTGHSDILPLSLDSLSSISNNIQNVC</sequence>
<keyword evidence="1" id="KW-1133">Transmembrane helix</keyword>
<feature type="transmembrane region" description="Helical" evidence="1">
    <location>
        <begin position="100"/>
        <end position="119"/>
    </location>
</feature>
<feature type="transmembrane region" description="Helical" evidence="1">
    <location>
        <begin position="193"/>
        <end position="212"/>
    </location>
</feature>
<accession>A0A7G2IVH4</accession>
<name>A0A7G2IVH4_CITFR</name>
<feature type="transmembrane region" description="Helical" evidence="1">
    <location>
        <begin position="12"/>
        <end position="34"/>
    </location>
</feature>
<feature type="transmembrane region" description="Helical" evidence="1">
    <location>
        <begin position="150"/>
        <end position="181"/>
    </location>
</feature>
<evidence type="ECO:0000313" key="3">
    <source>
        <dbReference type="Proteomes" id="UP000019194"/>
    </source>
</evidence>
<protein>
    <submittedName>
        <fullName evidence="2">O-antigen conversion: translocase</fullName>
    </submittedName>
</protein>
<keyword evidence="1" id="KW-0472">Membrane</keyword>
<dbReference type="Pfam" id="PF14264">
    <property type="entry name" value="Glucos_trans_II"/>
    <property type="match status" value="1"/>
</dbReference>